<dbReference type="EMBL" id="CP039350">
    <property type="protein sequence ID" value="QCD95708.1"/>
    <property type="molecule type" value="Genomic_DNA"/>
</dbReference>
<protein>
    <submittedName>
        <fullName evidence="1">Uncharacterized protein</fullName>
    </submittedName>
</protein>
<evidence type="ECO:0000313" key="2">
    <source>
        <dbReference type="Proteomes" id="UP000501690"/>
    </source>
</evidence>
<evidence type="ECO:0000313" key="1">
    <source>
        <dbReference type="EMBL" id="QCD95708.1"/>
    </source>
</evidence>
<dbReference type="AlphaFoldDB" id="A0A4D6M539"/>
<keyword evidence="2" id="KW-1185">Reference proteome</keyword>
<reference evidence="1 2" key="1">
    <citation type="submission" date="2019-04" db="EMBL/GenBank/DDBJ databases">
        <title>An improved genome assembly and genetic linkage map for asparagus bean, Vigna unguiculata ssp. sesquipedialis.</title>
        <authorList>
            <person name="Xia Q."/>
            <person name="Zhang R."/>
            <person name="Dong Y."/>
        </authorList>
    </citation>
    <scope>NUCLEOTIDE SEQUENCE [LARGE SCALE GENOMIC DNA]</scope>
    <source>
        <tissue evidence="1">Leaf</tissue>
    </source>
</reference>
<proteinExistence type="predicted"/>
<gene>
    <name evidence="1" type="ORF">DEO72_LG6g403</name>
</gene>
<accession>A0A4D6M539</accession>
<name>A0A4D6M539_VIGUN</name>
<organism evidence="1 2">
    <name type="scientific">Vigna unguiculata</name>
    <name type="common">Cowpea</name>
    <dbReference type="NCBI Taxonomy" id="3917"/>
    <lineage>
        <taxon>Eukaryota</taxon>
        <taxon>Viridiplantae</taxon>
        <taxon>Streptophyta</taxon>
        <taxon>Embryophyta</taxon>
        <taxon>Tracheophyta</taxon>
        <taxon>Spermatophyta</taxon>
        <taxon>Magnoliopsida</taxon>
        <taxon>eudicotyledons</taxon>
        <taxon>Gunneridae</taxon>
        <taxon>Pentapetalae</taxon>
        <taxon>rosids</taxon>
        <taxon>fabids</taxon>
        <taxon>Fabales</taxon>
        <taxon>Fabaceae</taxon>
        <taxon>Papilionoideae</taxon>
        <taxon>50 kb inversion clade</taxon>
        <taxon>NPAAA clade</taxon>
        <taxon>indigoferoid/millettioid clade</taxon>
        <taxon>Phaseoleae</taxon>
        <taxon>Vigna</taxon>
    </lineage>
</organism>
<dbReference type="Proteomes" id="UP000501690">
    <property type="component" value="Linkage Group LG6"/>
</dbReference>
<sequence>MGAKVLKLLGFPFQPHSCKQILNVAFLPFRALLGLAVNSLQANSDTYTPSTYFVPRAAALLRSVSRLRQDSLLAYFQVREARNLSI</sequence>